<feature type="compositionally biased region" description="Basic and acidic residues" evidence="1">
    <location>
        <begin position="408"/>
        <end position="420"/>
    </location>
</feature>
<dbReference type="GO" id="GO:0016567">
    <property type="term" value="P:protein ubiquitination"/>
    <property type="evidence" value="ECO:0007669"/>
    <property type="project" value="UniProtKB-UniPathway"/>
</dbReference>
<evidence type="ECO:0000313" key="2">
    <source>
        <dbReference type="EMBL" id="EXJ87315.1"/>
    </source>
</evidence>
<organism evidence="2 3">
    <name type="scientific">Capronia epimyces CBS 606.96</name>
    <dbReference type="NCBI Taxonomy" id="1182542"/>
    <lineage>
        <taxon>Eukaryota</taxon>
        <taxon>Fungi</taxon>
        <taxon>Dikarya</taxon>
        <taxon>Ascomycota</taxon>
        <taxon>Pezizomycotina</taxon>
        <taxon>Eurotiomycetes</taxon>
        <taxon>Chaetothyriomycetidae</taxon>
        <taxon>Chaetothyriales</taxon>
        <taxon>Herpotrichiellaceae</taxon>
        <taxon>Capronia</taxon>
    </lineage>
</organism>
<gene>
    <name evidence="2" type="ORF">A1O3_04274</name>
</gene>
<feature type="compositionally biased region" description="Basic and acidic residues" evidence="1">
    <location>
        <begin position="17"/>
        <end position="28"/>
    </location>
</feature>
<dbReference type="UniPathway" id="UPA00143"/>
<feature type="compositionally biased region" description="Basic and acidic residues" evidence="1">
    <location>
        <begin position="331"/>
        <end position="368"/>
    </location>
</feature>
<evidence type="ECO:0000256" key="1">
    <source>
        <dbReference type="SAM" id="MobiDB-lite"/>
    </source>
</evidence>
<dbReference type="EMBL" id="AMGY01000003">
    <property type="protein sequence ID" value="EXJ87315.1"/>
    <property type="molecule type" value="Genomic_DNA"/>
</dbReference>
<feature type="region of interest" description="Disordered" evidence="1">
    <location>
        <begin position="186"/>
        <end position="211"/>
    </location>
</feature>
<sequence length="730" mass="81059">MNSLNIPPEGLVLQNKPRPDSEDEHSKEAQQVYRLDLVESVTKEILRSLRSNEQVRLRCGKRPAVQFGKRSIPLTSSVDPFPSELFTKSSDKTRPLYFSGRLSHRLEVQKAEEDTGGSDEALAALENTLRSIQEQRASNETSIVDGKETMRHARRKENKPSSLLGQNSALRKDHFLGGLARSTPSTPFLSASYSPRQGPTSAPSSSGLSPKDRIRLDAIRIPLVHLLAVKPMTPKTICAQLHCTMDDCEKLLDKVARECPRGDGLKELKEKTYRELDVFKFPYRSTEDRQSAIDHAIQAYDRMRVEKRDNLWQLLLPPDERGKGKVLSKLNFDKRVPSKPERQGDDSNETKAEVSERDQVGSKTKKDTLGTQKKLKDKAGASRTPAKTESNGTPRAEKESTQSQSKTTKQEGKFKSSERIEDSDEEADAVDVDVAKPKSPPSKTGSSMNRKSEPGQPGSTQLSQTVSPPKKASHKTSFSGSSSSTSSGNEKSQPAALNSTKSLKPHQKPDSSASRISPRPRHDSSPQKPSPLGSSPPTTSTDLDNSNSSKASNQSSAPSSPPSGTDMPRTQRGAGDKYSPVISDKGRNVPVGKSSDKCPIKRKAAPAEDERPAKRQQPTSAFLSPVPDGKPEHLKQPPPIRADSERSSSPDKPGPNRQDIIEEARRFQKYYKRYKDLYDKISQVDEKERDDKDMGDLWRMHKRLKEMKAEIWHNWDKVEKVGKARELLAV</sequence>
<feature type="compositionally biased region" description="Low complexity" evidence="1">
    <location>
        <begin position="476"/>
        <end position="488"/>
    </location>
</feature>
<dbReference type="SUPFAM" id="SSF46785">
    <property type="entry name" value="Winged helix' DNA-binding domain"/>
    <property type="match status" value="1"/>
</dbReference>
<protein>
    <submittedName>
        <fullName evidence="2">Uncharacterized protein</fullName>
    </submittedName>
</protein>
<name>W9YCB5_9EURO</name>
<dbReference type="GeneID" id="19168394"/>
<reference evidence="2 3" key="1">
    <citation type="submission" date="2013-03" db="EMBL/GenBank/DDBJ databases">
        <title>The Genome Sequence of Capronia epimyces CBS 606.96.</title>
        <authorList>
            <consortium name="The Broad Institute Genomics Platform"/>
            <person name="Cuomo C."/>
            <person name="de Hoog S."/>
            <person name="Gorbushina A."/>
            <person name="Walker B."/>
            <person name="Young S.K."/>
            <person name="Zeng Q."/>
            <person name="Gargeya S."/>
            <person name="Fitzgerald M."/>
            <person name="Haas B."/>
            <person name="Abouelleil A."/>
            <person name="Allen A.W."/>
            <person name="Alvarado L."/>
            <person name="Arachchi H.M."/>
            <person name="Berlin A.M."/>
            <person name="Chapman S.B."/>
            <person name="Gainer-Dewar J."/>
            <person name="Goldberg J."/>
            <person name="Griggs A."/>
            <person name="Gujja S."/>
            <person name="Hansen M."/>
            <person name="Howarth C."/>
            <person name="Imamovic A."/>
            <person name="Ireland A."/>
            <person name="Larimer J."/>
            <person name="McCowan C."/>
            <person name="Murphy C."/>
            <person name="Pearson M."/>
            <person name="Poon T.W."/>
            <person name="Priest M."/>
            <person name="Roberts A."/>
            <person name="Saif S."/>
            <person name="Shea T."/>
            <person name="Sisk P."/>
            <person name="Sykes S."/>
            <person name="Wortman J."/>
            <person name="Nusbaum C."/>
            <person name="Birren B."/>
        </authorList>
    </citation>
    <scope>NUCLEOTIDE SEQUENCE [LARGE SCALE GENOMIC DNA]</scope>
    <source>
        <strain evidence="2 3">CBS 606.96</strain>
    </source>
</reference>
<feature type="compositionally biased region" description="Polar residues" evidence="1">
    <location>
        <begin position="186"/>
        <end position="208"/>
    </location>
</feature>
<feature type="compositionally biased region" description="Low complexity" evidence="1">
    <location>
        <begin position="530"/>
        <end position="558"/>
    </location>
</feature>
<feature type="compositionally biased region" description="Polar residues" evidence="1">
    <location>
        <begin position="457"/>
        <end position="467"/>
    </location>
</feature>
<dbReference type="OrthoDB" id="2587563at2759"/>
<proteinExistence type="predicted"/>
<dbReference type="HOGENOM" id="CLU_013856_0_0_1"/>
<feature type="compositionally biased region" description="Polar residues" evidence="1">
    <location>
        <begin position="489"/>
        <end position="502"/>
    </location>
</feature>
<feature type="region of interest" description="Disordered" evidence="1">
    <location>
        <begin position="323"/>
        <end position="661"/>
    </location>
</feature>
<feature type="region of interest" description="Disordered" evidence="1">
    <location>
        <begin position="134"/>
        <end position="167"/>
    </location>
</feature>
<dbReference type="RefSeq" id="XP_007732594.1">
    <property type="nucleotide sequence ID" value="XM_007734404.1"/>
</dbReference>
<feature type="compositionally biased region" description="Basic and acidic residues" evidence="1">
    <location>
        <begin position="594"/>
        <end position="613"/>
    </location>
</feature>
<comment type="caution">
    <text evidence="2">The sequence shown here is derived from an EMBL/GenBank/DDBJ whole genome shotgun (WGS) entry which is preliminary data.</text>
</comment>
<dbReference type="eggNOG" id="ENOG502S5YD">
    <property type="taxonomic scope" value="Eukaryota"/>
</dbReference>
<accession>W9YCB5</accession>
<keyword evidence="3" id="KW-1185">Reference proteome</keyword>
<dbReference type="Proteomes" id="UP000019478">
    <property type="component" value="Unassembled WGS sequence"/>
</dbReference>
<feature type="compositionally biased region" description="Acidic residues" evidence="1">
    <location>
        <begin position="421"/>
        <end position="431"/>
    </location>
</feature>
<dbReference type="AlphaFoldDB" id="W9YCB5"/>
<feature type="region of interest" description="Disordered" evidence="1">
    <location>
        <begin position="1"/>
        <end position="31"/>
    </location>
</feature>
<dbReference type="InterPro" id="IPR036390">
    <property type="entry name" value="WH_DNA-bd_sf"/>
</dbReference>
<dbReference type="STRING" id="1182542.W9YCB5"/>
<evidence type="ECO:0000313" key="3">
    <source>
        <dbReference type="Proteomes" id="UP000019478"/>
    </source>
</evidence>